<reference evidence="1" key="1">
    <citation type="submission" date="2020-05" db="EMBL/GenBank/DDBJ databases">
        <title>Mycena genomes resolve the evolution of fungal bioluminescence.</title>
        <authorList>
            <person name="Tsai I.J."/>
        </authorList>
    </citation>
    <scope>NUCLEOTIDE SEQUENCE</scope>
    <source>
        <strain evidence="1">110903Hualien_Pintung</strain>
    </source>
</reference>
<organism evidence="1 2">
    <name type="scientific">Mycena chlorophos</name>
    <name type="common">Agaric fungus</name>
    <name type="synonym">Agaricus chlorophos</name>
    <dbReference type="NCBI Taxonomy" id="658473"/>
    <lineage>
        <taxon>Eukaryota</taxon>
        <taxon>Fungi</taxon>
        <taxon>Dikarya</taxon>
        <taxon>Basidiomycota</taxon>
        <taxon>Agaricomycotina</taxon>
        <taxon>Agaricomycetes</taxon>
        <taxon>Agaricomycetidae</taxon>
        <taxon>Agaricales</taxon>
        <taxon>Marasmiineae</taxon>
        <taxon>Mycenaceae</taxon>
        <taxon>Mycena</taxon>
    </lineage>
</organism>
<proteinExistence type="predicted"/>
<dbReference type="Proteomes" id="UP000613580">
    <property type="component" value="Unassembled WGS sequence"/>
</dbReference>
<dbReference type="Gene3D" id="3.80.10.10">
    <property type="entry name" value="Ribonuclease Inhibitor"/>
    <property type="match status" value="1"/>
</dbReference>
<evidence type="ECO:0000313" key="2">
    <source>
        <dbReference type="Proteomes" id="UP000613580"/>
    </source>
</evidence>
<dbReference type="InterPro" id="IPR032675">
    <property type="entry name" value="LRR_dom_sf"/>
</dbReference>
<sequence length="513" mass="57786">MSGAALKEIHISDEVWDEILRCVPDEERAAVSTVSRQLRRISLPQLVKRVVLRAYSSKDGQLLLPSTSIVEGMLERLAFYTSPKIAPYVRSCKITTYMQTHAPFAPSNDPHLLQTAFFQKLSCFAGLRSLSMSRIHLTGQDLTLLMGLRSLESFEAEHCPLPSTCPPGLDASLTLPSLSFIPEKFDEDGEEFETWLKLIDTTKLRRVALRNSIYNADGLSSYPAVTELVTSSDASWSDVRQLERLLGCFPGIRRLRLDVPTISFSSPSHPDPSFIGDLSLDYLEELEIVEDFLGAFLPFSDTITRLNVYGMETRTLKEVFGTRATYTNLTSLFATILKLASKDLGTVLRHLTKLEKCMIVSEYEDTKMRGAENKIATKFFSEILQPKVTLPRTLTHLALFLNLDTDNDGAPIPHAFIDPVATCTTLRARLPRLVFMWLDGADFLIDWRAERSEEDGLKTYQVKRTGKKFQGRDEDASGKFMGQGMLLEDIPEFGFFQKYWHSKILQVAVSINS</sequence>
<dbReference type="AlphaFoldDB" id="A0A8H6TS03"/>
<gene>
    <name evidence="1" type="ORF">HMN09_00151500</name>
</gene>
<keyword evidence="2" id="KW-1185">Reference proteome</keyword>
<name>A0A8H6TS03_MYCCL</name>
<dbReference type="EMBL" id="JACAZE010000002">
    <property type="protein sequence ID" value="KAF7320665.1"/>
    <property type="molecule type" value="Genomic_DNA"/>
</dbReference>
<dbReference type="OrthoDB" id="2864564at2759"/>
<evidence type="ECO:0000313" key="1">
    <source>
        <dbReference type="EMBL" id="KAF7320665.1"/>
    </source>
</evidence>
<evidence type="ECO:0008006" key="3">
    <source>
        <dbReference type="Google" id="ProtNLM"/>
    </source>
</evidence>
<accession>A0A8H6TS03</accession>
<comment type="caution">
    <text evidence="1">The sequence shown here is derived from an EMBL/GenBank/DDBJ whole genome shotgun (WGS) entry which is preliminary data.</text>
</comment>
<protein>
    <recommendedName>
        <fullName evidence="3">F-box domain-containing protein</fullName>
    </recommendedName>
</protein>
<dbReference type="SUPFAM" id="SSF52047">
    <property type="entry name" value="RNI-like"/>
    <property type="match status" value="1"/>
</dbReference>